<name>A0ABU6T4S7_9FABA</name>
<dbReference type="Proteomes" id="UP001341840">
    <property type="component" value="Unassembled WGS sequence"/>
</dbReference>
<reference evidence="2 3" key="1">
    <citation type="journal article" date="2023" name="Plants (Basel)">
        <title>Bridging the Gap: Combining Genomics and Transcriptomics Approaches to Understand Stylosanthes scabra, an Orphan Legume from the Brazilian Caatinga.</title>
        <authorList>
            <person name="Ferreira-Neto J.R.C."/>
            <person name="da Silva M.D."/>
            <person name="Binneck E."/>
            <person name="de Melo N.F."/>
            <person name="da Silva R.H."/>
            <person name="de Melo A.L.T.M."/>
            <person name="Pandolfi V."/>
            <person name="Bustamante F.O."/>
            <person name="Brasileiro-Vidal A.C."/>
            <person name="Benko-Iseppon A.M."/>
        </authorList>
    </citation>
    <scope>NUCLEOTIDE SEQUENCE [LARGE SCALE GENOMIC DNA]</scope>
    <source>
        <tissue evidence="2">Leaves</tissue>
    </source>
</reference>
<evidence type="ECO:0000313" key="2">
    <source>
        <dbReference type="EMBL" id="MED6143515.1"/>
    </source>
</evidence>
<organism evidence="2 3">
    <name type="scientific">Stylosanthes scabra</name>
    <dbReference type="NCBI Taxonomy" id="79078"/>
    <lineage>
        <taxon>Eukaryota</taxon>
        <taxon>Viridiplantae</taxon>
        <taxon>Streptophyta</taxon>
        <taxon>Embryophyta</taxon>
        <taxon>Tracheophyta</taxon>
        <taxon>Spermatophyta</taxon>
        <taxon>Magnoliopsida</taxon>
        <taxon>eudicotyledons</taxon>
        <taxon>Gunneridae</taxon>
        <taxon>Pentapetalae</taxon>
        <taxon>rosids</taxon>
        <taxon>fabids</taxon>
        <taxon>Fabales</taxon>
        <taxon>Fabaceae</taxon>
        <taxon>Papilionoideae</taxon>
        <taxon>50 kb inversion clade</taxon>
        <taxon>dalbergioids sensu lato</taxon>
        <taxon>Dalbergieae</taxon>
        <taxon>Pterocarpus clade</taxon>
        <taxon>Stylosanthes</taxon>
    </lineage>
</organism>
<feature type="compositionally biased region" description="Acidic residues" evidence="1">
    <location>
        <begin position="1"/>
        <end position="14"/>
    </location>
</feature>
<sequence>MTGEIESDGEDSGDSEGGSSSSGDDEFVGNTPVDTRFMLHASLLILNLSTVDSHFHTLDLDAMEEDRLTDIGGGDDDYNLDRG</sequence>
<evidence type="ECO:0000256" key="1">
    <source>
        <dbReference type="SAM" id="MobiDB-lite"/>
    </source>
</evidence>
<evidence type="ECO:0000313" key="3">
    <source>
        <dbReference type="Proteomes" id="UP001341840"/>
    </source>
</evidence>
<proteinExistence type="predicted"/>
<accession>A0ABU6T4S7</accession>
<gene>
    <name evidence="2" type="ORF">PIB30_007133</name>
</gene>
<protein>
    <submittedName>
        <fullName evidence="2">Uncharacterized protein</fullName>
    </submittedName>
</protein>
<comment type="caution">
    <text evidence="2">The sequence shown here is derived from an EMBL/GenBank/DDBJ whole genome shotgun (WGS) entry which is preliminary data.</text>
</comment>
<keyword evidence="3" id="KW-1185">Reference proteome</keyword>
<dbReference type="EMBL" id="JASCZI010090636">
    <property type="protein sequence ID" value="MED6143515.1"/>
    <property type="molecule type" value="Genomic_DNA"/>
</dbReference>
<feature type="region of interest" description="Disordered" evidence="1">
    <location>
        <begin position="1"/>
        <end position="31"/>
    </location>
</feature>